<keyword evidence="4" id="KW-1185">Reference proteome</keyword>
<dbReference type="Gene3D" id="1.10.260.40">
    <property type="entry name" value="lambda repressor-like DNA-binding domains"/>
    <property type="match status" value="1"/>
</dbReference>
<gene>
    <name evidence="3" type="ORF">GCM10009118_24410</name>
</gene>
<dbReference type="Pfam" id="PF01381">
    <property type="entry name" value="HTH_3"/>
    <property type="match status" value="1"/>
</dbReference>
<evidence type="ECO:0000256" key="1">
    <source>
        <dbReference type="ARBA" id="ARBA00023125"/>
    </source>
</evidence>
<dbReference type="PANTHER" id="PTHR46797:SF1">
    <property type="entry name" value="METHYLPHOSPHONATE SYNTHASE"/>
    <property type="match status" value="1"/>
</dbReference>
<dbReference type="PROSITE" id="PS50943">
    <property type="entry name" value="HTH_CROC1"/>
    <property type="match status" value="1"/>
</dbReference>
<dbReference type="EMBL" id="BAAAFH010000021">
    <property type="protein sequence ID" value="GAA0876031.1"/>
    <property type="molecule type" value="Genomic_DNA"/>
</dbReference>
<dbReference type="PANTHER" id="PTHR46797">
    <property type="entry name" value="HTH-TYPE TRANSCRIPTIONAL REGULATOR"/>
    <property type="match status" value="1"/>
</dbReference>
<organism evidence="3 4">
    <name type="scientific">Wandonia haliotis</name>
    <dbReference type="NCBI Taxonomy" id="574963"/>
    <lineage>
        <taxon>Bacteria</taxon>
        <taxon>Pseudomonadati</taxon>
        <taxon>Bacteroidota</taxon>
        <taxon>Flavobacteriia</taxon>
        <taxon>Flavobacteriales</taxon>
        <taxon>Crocinitomicaceae</taxon>
        <taxon>Wandonia</taxon>
    </lineage>
</organism>
<evidence type="ECO:0000313" key="4">
    <source>
        <dbReference type="Proteomes" id="UP001501126"/>
    </source>
</evidence>
<feature type="domain" description="HTH cro/C1-type" evidence="2">
    <location>
        <begin position="8"/>
        <end position="62"/>
    </location>
</feature>
<sequence>MLSTGERIRRIRRSKNMTQENVASSLNISQRAYSKIENDEVSLKVERLQEIADILETDISELLPNQVSQSFENVSYSQIGNGKFIHQSKGKESELYEKIIARQQEEIDYLKGIIEVLKN</sequence>
<reference evidence="4" key="1">
    <citation type="journal article" date="2019" name="Int. J. Syst. Evol. Microbiol.">
        <title>The Global Catalogue of Microorganisms (GCM) 10K type strain sequencing project: providing services to taxonomists for standard genome sequencing and annotation.</title>
        <authorList>
            <consortium name="The Broad Institute Genomics Platform"/>
            <consortium name="The Broad Institute Genome Sequencing Center for Infectious Disease"/>
            <person name="Wu L."/>
            <person name="Ma J."/>
        </authorList>
    </citation>
    <scope>NUCLEOTIDE SEQUENCE [LARGE SCALE GENOMIC DNA]</scope>
    <source>
        <strain evidence="4">JCM 16083</strain>
    </source>
</reference>
<accession>A0ABP3Y3E4</accession>
<dbReference type="RefSeq" id="WP_343788153.1">
    <property type="nucleotide sequence ID" value="NZ_BAAAFH010000021.1"/>
</dbReference>
<evidence type="ECO:0000313" key="3">
    <source>
        <dbReference type="EMBL" id="GAA0876031.1"/>
    </source>
</evidence>
<dbReference type="SUPFAM" id="SSF47413">
    <property type="entry name" value="lambda repressor-like DNA-binding domains"/>
    <property type="match status" value="1"/>
</dbReference>
<dbReference type="SMART" id="SM00530">
    <property type="entry name" value="HTH_XRE"/>
    <property type="match status" value="1"/>
</dbReference>
<dbReference type="InterPro" id="IPR010982">
    <property type="entry name" value="Lambda_DNA-bd_dom_sf"/>
</dbReference>
<dbReference type="InterPro" id="IPR050807">
    <property type="entry name" value="TransReg_Diox_bact_type"/>
</dbReference>
<name>A0ABP3Y3E4_9FLAO</name>
<comment type="caution">
    <text evidence="3">The sequence shown here is derived from an EMBL/GenBank/DDBJ whole genome shotgun (WGS) entry which is preliminary data.</text>
</comment>
<proteinExistence type="predicted"/>
<evidence type="ECO:0000259" key="2">
    <source>
        <dbReference type="PROSITE" id="PS50943"/>
    </source>
</evidence>
<dbReference type="Proteomes" id="UP001501126">
    <property type="component" value="Unassembled WGS sequence"/>
</dbReference>
<dbReference type="InterPro" id="IPR001387">
    <property type="entry name" value="Cro/C1-type_HTH"/>
</dbReference>
<keyword evidence="1" id="KW-0238">DNA-binding</keyword>
<protein>
    <recommendedName>
        <fullName evidence="2">HTH cro/C1-type domain-containing protein</fullName>
    </recommendedName>
</protein>
<dbReference type="CDD" id="cd00093">
    <property type="entry name" value="HTH_XRE"/>
    <property type="match status" value="1"/>
</dbReference>